<dbReference type="EMBL" id="GBRH01171862">
    <property type="protein sequence ID" value="JAE26034.1"/>
    <property type="molecule type" value="Transcribed_RNA"/>
</dbReference>
<proteinExistence type="predicted"/>
<name>A0A0A9GRJ3_ARUDO</name>
<organism evidence="1">
    <name type="scientific">Arundo donax</name>
    <name type="common">Giant reed</name>
    <name type="synonym">Donax arundinaceus</name>
    <dbReference type="NCBI Taxonomy" id="35708"/>
    <lineage>
        <taxon>Eukaryota</taxon>
        <taxon>Viridiplantae</taxon>
        <taxon>Streptophyta</taxon>
        <taxon>Embryophyta</taxon>
        <taxon>Tracheophyta</taxon>
        <taxon>Spermatophyta</taxon>
        <taxon>Magnoliopsida</taxon>
        <taxon>Liliopsida</taxon>
        <taxon>Poales</taxon>
        <taxon>Poaceae</taxon>
        <taxon>PACMAD clade</taxon>
        <taxon>Arundinoideae</taxon>
        <taxon>Arundineae</taxon>
        <taxon>Arundo</taxon>
    </lineage>
</organism>
<evidence type="ECO:0000313" key="1">
    <source>
        <dbReference type="EMBL" id="JAE26034.1"/>
    </source>
</evidence>
<sequence length="18" mass="1986">MVDHKVASTHTVSHSGRH</sequence>
<dbReference type="AlphaFoldDB" id="A0A0A9GRJ3"/>
<reference evidence="1" key="1">
    <citation type="submission" date="2014-09" db="EMBL/GenBank/DDBJ databases">
        <authorList>
            <person name="Magalhaes I.L.F."/>
            <person name="Oliveira U."/>
            <person name="Santos F.R."/>
            <person name="Vidigal T.H.D.A."/>
            <person name="Brescovit A.D."/>
            <person name="Santos A.J."/>
        </authorList>
    </citation>
    <scope>NUCLEOTIDE SEQUENCE</scope>
    <source>
        <tissue evidence="1">Shoot tissue taken approximately 20 cm above the soil surface</tissue>
    </source>
</reference>
<accession>A0A0A9GRJ3</accession>
<protein>
    <submittedName>
        <fullName evidence="1">Uncharacterized protein</fullName>
    </submittedName>
</protein>
<reference evidence="1" key="2">
    <citation type="journal article" date="2015" name="Data Brief">
        <title>Shoot transcriptome of the giant reed, Arundo donax.</title>
        <authorList>
            <person name="Barrero R.A."/>
            <person name="Guerrero F.D."/>
            <person name="Moolhuijzen P."/>
            <person name="Goolsby J.A."/>
            <person name="Tidwell J."/>
            <person name="Bellgard S.E."/>
            <person name="Bellgard M.I."/>
        </authorList>
    </citation>
    <scope>NUCLEOTIDE SEQUENCE</scope>
    <source>
        <tissue evidence="1">Shoot tissue taken approximately 20 cm above the soil surface</tissue>
    </source>
</reference>